<dbReference type="GO" id="GO:0005886">
    <property type="term" value="C:plasma membrane"/>
    <property type="evidence" value="ECO:0007669"/>
    <property type="project" value="TreeGrafter"/>
</dbReference>
<evidence type="ECO:0000256" key="3">
    <source>
        <dbReference type="ARBA" id="ARBA00022692"/>
    </source>
</evidence>
<comment type="caution">
    <text evidence="10">The sequence shown here is derived from an EMBL/GenBank/DDBJ whole genome shotgun (WGS) entry which is preliminary data.</text>
</comment>
<dbReference type="Proteomes" id="UP000593571">
    <property type="component" value="Unassembled WGS sequence"/>
</dbReference>
<dbReference type="InterPro" id="IPR025958">
    <property type="entry name" value="SID1_TM_fam"/>
</dbReference>
<protein>
    <submittedName>
        <fullName evidence="10">SID1 transmembrane family member 1</fullName>
    </submittedName>
</protein>
<keyword evidence="4 9" id="KW-0732">Signal</keyword>
<keyword evidence="7" id="KW-0325">Glycoprotein</keyword>
<dbReference type="GO" id="GO:0051033">
    <property type="term" value="F:RNA transmembrane transporter activity"/>
    <property type="evidence" value="ECO:0007669"/>
    <property type="project" value="TreeGrafter"/>
</dbReference>
<evidence type="ECO:0000256" key="6">
    <source>
        <dbReference type="ARBA" id="ARBA00023136"/>
    </source>
</evidence>
<evidence type="ECO:0000256" key="1">
    <source>
        <dbReference type="ARBA" id="ARBA00004141"/>
    </source>
</evidence>
<evidence type="ECO:0000256" key="2">
    <source>
        <dbReference type="ARBA" id="ARBA00006618"/>
    </source>
</evidence>
<dbReference type="PANTHER" id="PTHR12185">
    <property type="entry name" value="SID1 TRANSMEMBRANE FAMILY MEMEBER"/>
    <property type="match status" value="1"/>
</dbReference>
<feature type="chain" id="PRO_5029469238" evidence="9">
    <location>
        <begin position="20"/>
        <end position="379"/>
    </location>
</feature>
<keyword evidence="5 8" id="KW-1133">Transmembrane helix</keyword>
<evidence type="ECO:0000256" key="8">
    <source>
        <dbReference type="SAM" id="Phobius"/>
    </source>
</evidence>
<comment type="similarity">
    <text evidence="2">Belongs to the SID1 family.</text>
</comment>
<gene>
    <name evidence="10" type="ORF">HJG63_017588</name>
</gene>
<proteinExistence type="inferred from homology"/>
<evidence type="ECO:0000256" key="9">
    <source>
        <dbReference type="SAM" id="SignalP"/>
    </source>
</evidence>
<accession>A0A7J8HV38</accession>
<name>A0A7J8HV38_ROUAE</name>
<evidence type="ECO:0000313" key="10">
    <source>
        <dbReference type="EMBL" id="KAF6476177.1"/>
    </source>
</evidence>
<dbReference type="EMBL" id="JACASE010000004">
    <property type="protein sequence ID" value="KAF6476177.1"/>
    <property type="molecule type" value="Genomic_DNA"/>
</dbReference>
<dbReference type="GO" id="GO:0003725">
    <property type="term" value="F:double-stranded RNA binding"/>
    <property type="evidence" value="ECO:0007669"/>
    <property type="project" value="TreeGrafter"/>
</dbReference>
<dbReference type="AlphaFoldDB" id="A0A7J8HV38"/>
<dbReference type="Pfam" id="PF13965">
    <property type="entry name" value="SID-1_RNA_chan"/>
    <property type="match status" value="1"/>
</dbReference>
<feature type="transmembrane region" description="Helical" evidence="8">
    <location>
        <begin position="306"/>
        <end position="329"/>
    </location>
</feature>
<dbReference type="GO" id="GO:0005764">
    <property type="term" value="C:lysosome"/>
    <property type="evidence" value="ECO:0007669"/>
    <property type="project" value="TreeGrafter"/>
</dbReference>
<reference evidence="10 11" key="1">
    <citation type="journal article" date="2020" name="Nature">
        <title>Six reference-quality genomes reveal evolution of bat adaptations.</title>
        <authorList>
            <person name="Jebb D."/>
            <person name="Huang Z."/>
            <person name="Pippel M."/>
            <person name="Hughes G.M."/>
            <person name="Lavrichenko K."/>
            <person name="Devanna P."/>
            <person name="Winkler S."/>
            <person name="Jermiin L.S."/>
            <person name="Skirmuntt E.C."/>
            <person name="Katzourakis A."/>
            <person name="Burkitt-Gray L."/>
            <person name="Ray D.A."/>
            <person name="Sullivan K.A.M."/>
            <person name="Roscito J.G."/>
            <person name="Kirilenko B.M."/>
            <person name="Davalos L.M."/>
            <person name="Corthals A.P."/>
            <person name="Power M.L."/>
            <person name="Jones G."/>
            <person name="Ransome R.D."/>
            <person name="Dechmann D.K.N."/>
            <person name="Locatelli A.G."/>
            <person name="Puechmaille S.J."/>
            <person name="Fedrigo O."/>
            <person name="Jarvis E.D."/>
            <person name="Hiller M."/>
            <person name="Vernes S.C."/>
            <person name="Myers E.W."/>
            <person name="Teeling E.C."/>
        </authorList>
    </citation>
    <scope>NUCLEOTIDE SEQUENCE [LARGE SCALE GENOMIC DNA]</scope>
    <source>
        <strain evidence="10">MRouAeg1</strain>
        <tissue evidence="10">Muscle</tissue>
    </source>
</reference>
<feature type="signal peptide" evidence="9">
    <location>
        <begin position="1"/>
        <end position="19"/>
    </location>
</feature>
<keyword evidence="3 8" id="KW-0812">Transmembrane</keyword>
<evidence type="ECO:0000256" key="4">
    <source>
        <dbReference type="ARBA" id="ARBA00022729"/>
    </source>
</evidence>
<organism evidence="10 11">
    <name type="scientific">Rousettus aegyptiacus</name>
    <name type="common">Egyptian fruit bat</name>
    <name type="synonym">Pteropus aegyptiacus</name>
    <dbReference type="NCBI Taxonomy" id="9407"/>
    <lineage>
        <taxon>Eukaryota</taxon>
        <taxon>Metazoa</taxon>
        <taxon>Chordata</taxon>
        <taxon>Craniata</taxon>
        <taxon>Vertebrata</taxon>
        <taxon>Euteleostomi</taxon>
        <taxon>Mammalia</taxon>
        <taxon>Eutheria</taxon>
        <taxon>Laurasiatheria</taxon>
        <taxon>Chiroptera</taxon>
        <taxon>Yinpterochiroptera</taxon>
        <taxon>Pteropodoidea</taxon>
        <taxon>Pteropodidae</taxon>
        <taxon>Rousettinae</taxon>
        <taxon>Rousettus</taxon>
    </lineage>
</organism>
<evidence type="ECO:0000256" key="7">
    <source>
        <dbReference type="ARBA" id="ARBA00023180"/>
    </source>
</evidence>
<keyword evidence="11" id="KW-1185">Reference proteome</keyword>
<dbReference type="PANTHER" id="PTHR12185:SF15">
    <property type="entry name" value="SID1 TRANSMEMBRANE FAMILY MEMBER 1"/>
    <property type="match status" value="1"/>
</dbReference>
<sequence length="379" mass="43155">MRGCPRLALLCALPWLLRAAAPGHPAQPPARRRDPRDPARGADFDQVYSGVVNLSTENIYSFNYTSRPGQVNAIRVYVNSSSENLDYPVLVVVRQQKGVLSWQVPLLFQGLYQKSYNYQEVSRTLCPSEATNETGPLEQLIFVDVASMAPLGAQYKLLVTKIKHFQLQTNVAFHFTASPSQPQYFLYKFPEDVDSVIIKVVSEMTYPCAVVSVQNSNCPVYDLDHNVEFDGVYQSMTKKAAITLQKKDFPDEQFFVVFVIKPEDYACGGSFFTREKKNQTWNLQRIKNLKVTIVPSIKESIFVKSILLSFLIFFSFYLGCLLIAFVHYIRFQRKSINEGFGSNDGKKNPWFHIKICHVYSNITFGTSFVSAFCRFETLP</sequence>
<keyword evidence="6 8" id="KW-0472">Membrane</keyword>
<evidence type="ECO:0000256" key="5">
    <source>
        <dbReference type="ARBA" id="ARBA00022989"/>
    </source>
</evidence>
<comment type="subcellular location">
    <subcellularLocation>
        <location evidence="1">Membrane</location>
        <topology evidence="1">Multi-pass membrane protein</topology>
    </subcellularLocation>
</comment>
<evidence type="ECO:0000313" key="11">
    <source>
        <dbReference type="Proteomes" id="UP000593571"/>
    </source>
</evidence>